<dbReference type="Pfam" id="PF03732">
    <property type="entry name" value="Retrotrans_gag"/>
    <property type="match status" value="1"/>
</dbReference>
<gene>
    <name evidence="3" type="ORF">KSP39_PZI006367</name>
</gene>
<dbReference type="Proteomes" id="UP001418222">
    <property type="component" value="Unassembled WGS sequence"/>
</dbReference>
<evidence type="ECO:0000256" key="1">
    <source>
        <dbReference type="SAM" id="MobiDB-lite"/>
    </source>
</evidence>
<reference evidence="3 4" key="1">
    <citation type="journal article" date="2022" name="Nat. Plants">
        <title>Genomes of leafy and leafless Platanthera orchids illuminate the evolution of mycoheterotrophy.</title>
        <authorList>
            <person name="Li M.H."/>
            <person name="Liu K.W."/>
            <person name="Li Z."/>
            <person name="Lu H.C."/>
            <person name="Ye Q.L."/>
            <person name="Zhang D."/>
            <person name="Wang J.Y."/>
            <person name="Li Y.F."/>
            <person name="Zhong Z.M."/>
            <person name="Liu X."/>
            <person name="Yu X."/>
            <person name="Liu D.K."/>
            <person name="Tu X.D."/>
            <person name="Liu B."/>
            <person name="Hao Y."/>
            <person name="Liao X.Y."/>
            <person name="Jiang Y.T."/>
            <person name="Sun W.H."/>
            <person name="Chen J."/>
            <person name="Chen Y.Q."/>
            <person name="Ai Y."/>
            <person name="Zhai J.W."/>
            <person name="Wu S.S."/>
            <person name="Zhou Z."/>
            <person name="Hsiao Y.Y."/>
            <person name="Wu W.L."/>
            <person name="Chen Y.Y."/>
            <person name="Lin Y.F."/>
            <person name="Hsu J.L."/>
            <person name="Li C.Y."/>
            <person name="Wang Z.W."/>
            <person name="Zhao X."/>
            <person name="Zhong W.Y."/>
            <person name="Ma X.K."/>
            <person name="Ma L."/>
            <person name="Huang J."/>
            <person name="Chen G.Z."/>
            <person name="Huang M.Z."/>
            <person name="Huang L."/>
            <person name="Peng D.H."/>
            <person name="Luo Y.B."/>
            <person name="Zou S.Q."/>
            <person name="Chen S.P."/>
            <person name="Lan S."/>
            <person name="Tsai W.C."/>
            <person name="Van de Peer Y."/>
            <person name="Liu Z.J."/>
        </authorList>
    </citation>
    <scope>NUCLEOTIDE SEQUENCE [LARGE SCALE GENOMIC DNA]</scope>
    <source>
        <strain evidence="3">Lor287</strain>
    </source>
</reference>
<protein>
    <recommendedName>
        <fullName evidence="2">Retrotransposon gag domain-containing protein</fullName>
    </recommendedName>
</protein>
<dbReference type="AlphaFoldDB" id="A0AAP0G9F6"/>
<name>A0AAP0G9F6_9ASPA</name>
<dbReference type="PANTHER" id="PTHR33223">
    <property type="entry name" value="CCHC-TYPE DOMAIN-CONTAINING PROTEIN"/>
    <property type="match status" value="1"/>
</dbReference>
<sequence length="1081" mass="116151">MVETLPCSGVWWRSKYCSALAIHPIRSTPAKVGRRVGRPGRNRAAVAPLCDKGAAPRMDTPLEGSTCPLAEEEGQGEPEGGAVAVVGQQRRHDAGKRNAGCVAQGDRVQRRGLCGAGKSRVKSWGGGTVAGCAVRGRRRWWFCAGRLAVRGGDERAVVVSGGPGGGWRLGEGVHLWPAPGGGRDAGQTSWYELGGGKGRWMWSAVRRTEEERKGAGEKERERIRSGRPMSVLGACIPAMGARLGKDFDSINESSIVRFLQTLAVPIIGNACHVFMHGLNHIQIYGVEKLHCALLDRPQGKPLLTVHLVLLPPLLDSGFLIFIDFAAGTHRAACSVSATVCLVCLILSTAFLTQRFSSLATTWLAYPSEPVAALLAGLCFFTTLVFSSVVSSQLAPQPAMIVSQLTAPQPAAVFSRLTAPQLIVVFFPARCSSARHGLLSISRSVHHCTTPYSPSKGEEKSTSPRPLLEGGYDKLASTRPGLIGVRSERPAARPRPERSARAGESGVRPGSRPERPARAGESGLRPGLAPSGLRPGLAPSGLRPGLAPSGLLARARAACGRALAPGGLLAPARAACGQASPRAAFSCGRERPAAGLSPQAACSRGRERPAARPCPEQPARAGESGLRPGSRSGRPARADESGLRPGGKDGLASIPPRPLWVVLLPPGWNFPLCPPVWRFSIGSRRLAQALAREGETSKVFRVCEVTTFPKGRTPQKSILASVIFGFNSFGAVSVESDQHRKSRESVMAGDQGGSDDLGGLPNPGPFVGREEFMTSISGIMEMLRSIAPRAGSSAPTPQGPAPGDLNELPPRDLSEITPAGGEGSAPGRRPGKERMVEGVERDLPGRELFPSPARASPPGEQVARIEVARTPLRGSPFSELIISAPVPEGFRELDKAYYTGKDDPIQHLQWFEDAVSIMPMTDAFKCRLFAITLKEKARDWFHQLPPRSIFGFEDLSRSFQLLFSTSKKRKKGPESLFLIKQRAEESLAHYVDRFQEEVLDIQEMPGYALQMAFTVGLREGFFKMSLTRKAPLSFEELMERATEEIAMEAANPVFVKKLAKLTEVESKEQGGSRHQEGRRREE</sequence>
<feature type="region of interest" description="Disordered" evidence="1">
    <location>
        <begin position="788"/>
        <end position="833"/>
    </location>
</feature>
<feature type="compositionally biased region" description="Basic and acidic residues" evidence="1">
    <location>
        <begin position="485"/>
        <end position="500"/>
    </location>
</feature>
<comment type="caution">
    <text evidence="3">The sequence shown here is derived from an EMBL/GenBank/DDBJ whole genome shotgun (WGS) entry which is preliminary data.</text>
</comment>
<dbReference type="EMBL" id="JBBWWQ010000005">
    <property type="protein sequence ID" value="KAK8946322.1"/>
    <property type="molecule type" value="Genomic_DNA"/>
</dbReference>
<proteinExistence type="predicted"/>
<keyword evidence="4" id="KW-1185">Reference proteome</keyword>
<evidence type="ECO:0000313" key="3">
    <source>
        <dbReference type="EMBL" id="KAK8946322.1"/>
    </source>
</evidence>
<feature type="region of interest" description="Disordered" evidence="1">
    <location>
        <begin position="594"/>
        <end position="649"/>
    </location>
</feature>
<dbReference type="PANTHER" id="PTHR33223:SF10">
    <property type="entry name" value="AMINOTRANSFERASE-LIKE PLANT MOBILE DOMAIN-CONTAINING PROTEIN"/>
    <property type="match status" value="1"/>
</dbReference>
<organism evidence="3 4">
    <name type="scientific">Platanthera zijinensis</name>
    <dbReference type="NCBI Taxonomy" id="2320716"/>
    <lineage>
        <taxon>Eukaryota</taxon>
        <taxon>Viridiplantae</taxon>
        <taxon>Streptophyta</taxon>
        <taxon>Embryophyta</taxon>
        <taxon>Tracheophyta</taxon>
        <taxon>Spermatophyta</taxon>
        <taxon>Magnoliopsida</taxon>
        <taxon>Liliopsida</taxon>
        <taxon>Asparagales</taxon>
        <taxon>Orchidaceae</taxon>
        <taxon>Orchidoideae</taxon>
        <taxon>Orchideae</taxon>
        <taxon>Orchidinae</taxon>
        <taxon>Platanthera</taxon>
    </lineage>
</organism>
<evidence type="ECO:0000313" key="4">
    <source>
        <dbReference type="Proteomes" id="UP001418222"/>
    </source>
</evidence>
<feature type="domain" description="Retrotransposon gag" evidence="2">
    <location>
        <begin position="926"/>
        <end position="1018"/>
    </location>
</feature>
<feature type="region of interest" description="Disordered" evidence="1">
    <location>
        <begin position="736"/>
        <end position="761"/>
    </location>
</feature>
<feature type="region of interest" description="Disordered" evidence="1">
    <location>
        <begin position="448"/>
        <end position="540"/>
    </location>
</feature>
<accession>A0AAP0G9F6</accession>
<evidence type="ECO:0000259" key="2">
    <source>
        <dbReference type="Pfam" id="PF03732"/>
    </source>
</evidence>
<dbReference type="InterPro" id="IPR005162">
    <property type="entry name" value="Retrotrans_gag_dom"/>
</dbReference>